<name>A0ABT2TGQ6_9FIRM</name>
<protein>
    <submittedName>
        <fullName evidence="2">ATP-binding protein</fullName>
    </submittedName>
</protein>
<dbReference type="SUPFAM" id="SSF52540">
    <property type="entry name" value="P-loop containing nucleoside triphosphate hydrolases"/>
    <property type="match status" value="1"/>
</dbReference>
<dbReference type="EMBL" id="JAOQJQ010000001">
    <property type="protein sequence ID" value="MCU6761360.1"/>
    <property type="molecule type" value="Genomic_DNA"/>
</dbReference>
<accession>A0ABT2TGQ6</accession>
<keyword evidence="2" id="KW-0067">ATP-binding</keyword>
<dbReference type="GO" id="GO:0005524">
    <property type="term" value="F:ATP binding"/>
    <property type="evidence" value="ECO:0007669"/>
    <property type="project" value="UniProtKB-KW"/>
</dbReference>
<evidence type="ECO:0000313" key="3">
    <source>
        <dbReference type="Proteomes" id="UP001652442"/>
    </source>
</evidence>
<comment type="caution">
    <text evidence="2">The sequence shown here is derived from an EMBL/GenBank/DDBJ whole genome shotgun (WGS) entry which is preliminary data.</text>
</comment>
<gene>
    <name evidence="2" type="ORF">OCV88_03270</name>
</gene>
<dbReference type="InterPro" id="IPR027417">
    <property type="entry name" value="P-loop_NTPase"/>
</dbReference>
<dbReference type="Proteomes" id="UP001652442">
    <property type="component" value="Unassembled WGS sequence"/>
</dbReference>
<dbReference type="Pfam" id="PF09820">
    <property type="entry name" value="AAA-ATPase_like"/>
    <property type="match status" value="1"/>
</dbReference>
<feature type="domain" description="AAA-ATPase-like" evidence="1">
    <location>
        <begin position="7"/>
        <end position="232"/>
    </location>
</feature>
<evidence type="ECO:0000313" key="2">
    <source>
        <dbReference type="EMBL" id="MCU6761360.1"/>
    </source>
</evidence>
<evidence type="ECO:0000259" key="1">
    <source>
        <dbReference type="Pfam" id="PF09820"/>
    </source>
</evidence>
<dbReference type="Pfam" id="PF08011">
    <property type="entry name" value="PDDEXK_9"/>
    <property type="match status" value="1"/>
</dbReference>
<keyword evidence="2" id="KW-0547">Nucleotide-binding</keyword>
<dbReference type="InterPro" id="IPR012547">
    <property type="entry name" value="PDDEXK_9"/>
</dbReference>
<keyword evidence="3" id="KW-1185">Reference proteome</keyword>
<dbReference type="PANTHER" id="PTHR34825:SF1">
    <property type="entry name" value="AAA-ATPASE-LIKE DOMAIN-CONTAINING PROTEIN"/>
    <property type="match status" value="1"/>
</dbReference>
<dbReference type="PANTHER" id="PTHR34825">
    <property type="entry name" value="CONSERVED PROTEIN, WITH A WEAK D-GALACTARATE DEHYDRATASE/ALTRONATE HYDROLASE DOMAIN"/>
    <property type="match status" value="1"/>
</dbReference>
<dbReference type="InterPro" id="IPR018631">
    <property type="entry name" value="AAA-ATPase-like_dom"/>
</dbReference>
<reference evidence="2 3" key="1">
    <citation type="journal article" date="2021" name="ISME Commun">
        <title>Automated analysis of genomic sequences facilitates high-throughput and comprehensive description of bacteria.</title>
        <authorList>
            <person name="Hitch T.C.A."/>
        </authorList>
    </citation>
    <scope>NUCLEOTIDE SEQUENCE [LARGE SCALE GENOMIC DNA]</scope>
    <source>
        <strain evidence="2 3">Sanger_109</strain>
    </source>
</reference>
<organism evidence="2 3">
    <name type="scientific">Brotonthovivens ammoniilytica</name>
    <dbReference type="NCBI Taxonomy" id="2981725"/>
    <lineage>
        <taxon>Bacteria</taxon>
        <taxon>Bacillati</taxon>
        <taxon>Bacillota</taxon>
        <taxon>Clostridia</taxon>
        <taxon>Lachnospirales</taxon>
        <taxon>Lachnospiraceae</taxon>
        <taxon>Brotonthovivens</taxon>
    </lineage>
</organism>
<sequence>MLNTPLPIGFDDFKEIITGKYYYVDKSWFIKELLDQKAKVNLFTRPRRFGKTLNLSMLRYYFERTENKEDNRSLFDGLKIMQAGRQYTQEMGQYPVIMLTLKSAKQGTYEYAYTCLCEAIANEYDRHKMIISALEYADKDKFNRIRNQQGGPGDYLTSLAFLSKCLYTYYEKPAVILIDEYDVPLENAYYNGFYDEMICFIRSLFESALKTNPYLAFSVVTGCLRISKESVFTGLNNLDVISILNEDYDEYFGFVQKEVTEMLSFYHCEASMPTMKDWYDGYLFGQTEVYNPWSVINYIKRLLINPNSFPTAAWSNTSSNSIVKDLVYHASSEVREQIEKLMNGETIEKRIHDDITYEDIHTSEENLWNFLYFTGYLKGVSVRMDGVNRYITMAIPNKEVLYIYDNTVTNWFRDEVKIKDLSAMYAAMLKGDVAVFQQLLTQELRGTISYMDNKEAFYHGFLVGILANLKDYLVKSNREGGTGRYDICIYHLDETIPPVVIELKIARTFADMEKRAQEALNQIEEKQYDAWLPDEGYTAWIRYGIAFYKKKCMIKMERKKILSYSDSF</sequence>
<dbReference type="RefSeq" id="WP_158424195.1">
    <property type="nucleotide sequence ID" value="NZ_JAOQJQ010000001.1"/>
</dbReference>
<proteinExistence type="predicted"/>